<dbReference type="SUPFAM" id="SSF47413">
    <property type="entry name" value="lambda repressor-like DNA-binding domains"/>
    <property type="match status" value="1"/>
</dbReference>
<dbReference type="EMBL" id="JACHJP010000012">
    <property type="protein sequence ID" value="MBB4920030.1"/>
    <property type="molecule type" value="Genomic_DNA"/>
</dbReference>
<evidence type="ECO:0000259" key="1">
    <source>
        <dbReference type="PROSITE" id="PS50943"/>
    </source>
</evidence>
<dbReference type="CDD" id="cd00093">
    <property type="entry name" value="HTH_XRE"/>
    <property type="match status" value="1"/>
</dbReference>
<dbReference type="SMART" id="SM00530">
    <property type="entry name" value="HTH_XRE"/>
    <property type="match status" value="1"/>
</dbReference>
<sequence length="282" mass="32081">MSTPARQARQALGNRLRDIRKDARLTGRALAAEAGWHYSLVSKIENGVINISETHVRTWCRICAAVDQEPDLIATVRSVETMFVEWRRLLRTGTKKRQQESVRFEAETNHFRVFEPFLIPGLLQTADYALTILSRFIEFQGLPNDVEEGVQARMERQQILYRGDRRFHMVFCEAALTIGVASPGVLVGQLDRLLALSSLPRVHLGIIPTRAEHRFLPLHGFWILDDREVLLETISAEVKLTQPQEINLYRRAFDHMAASAVYGKEARILVTRAIADLADEAL</sequence>
<reference evidence="2 3" key="1">
    <citation type="submission" date="2020-08" db="EMBL/GenBank/DDBJ databases">
        <title>Genomic Encyclopedia of Type Strains, Phase III (KMG-III): the genomes of soil and plant-associated and newly described type strains.</title>
        <authorList>
            <person name="Whitman W."/>
        </authorList>
    </citation>
    <scope>NUCLEOTIDE SEQUENCE [LARGE SCALE GENOMIC DNA]</scope>
    <source>
        <strain evidence="2 3">CECT 8840</strain>
    </source>
</reference>
<dbReference type="InterPro" id="IPR043917">
    <property type="entry name" value="DUF5753"/>
</dbReference>
<dbReference type="GO" id="GO:0003677">
    <property type="term" value="F:DNA binding"/>
    <property type="evidence" value="ECO:0007669"/>
    <property type="project" value="InterPro"/>
</dbReference>
<dbReference type="Proteomes" id="UP000552644">
    <property type="component" value="Unassembled WGS sequence"/>
</dbReference>
<comment type="caution">
    <text evidence="2">The sequence shown here is derived from an EMBL/GenBank/DDBJ whole genome shotgun (WGS) entry which is preliminary data.</text>
</comment>
<protein>
    <submittedName>
        <fullName evidence="2">Transcriptional regulator with XRE-family HTH domain</fullName>
    </submittedName>
</protein>
<organism evidence="2 3">
    <name type="scientific">Streptosporangium saharense</name>
    <dbReference type="NCBI Taxonomy" id="1706840"/>
    <lineage>
        <taxon>Bacteria</taxon>
        <taxon>Bacillati</taxon>
        <taxon>Actinomycetota</taxon>
        <taxon>Actinomycetes</taxon>
        <taxon>Streptosporangiales</taxon>
        <taxon>Streptosporangiaceae</taxon>
        <taxon>Streptosporangium</taxon>
    </lineage>
</organism>
<evidence type="ECO:0000313" key="3">
    <source>
        <dbReference type="Proteomes" id="UP000552644"/>
    </source>
</evidence>
<keyword evidence="3" id="KW-1185">Reference proteome</keyword>
<dbReference type="AlphaFoldDB" id="A0A7W7QUN1"/>
<evidence type="ECO:0000313" key="2">
    <source>
        <dbReference type="EMBL" id="MBB4920030.1"/>
    </source>
</evidence>
<dbReference type="InterPro" id="IPR001387">
    <property type="entry name" value="Cro/C1-type_HTH"/>
</dbReference>
<dbReference type="Pfam" id="PF19054">
    <property type="entry name" value="DUF5753"/>
    <property type="match status" value="1"/>
</dbReference>
<gene>
    <name evidence="2" type="ORF">FHS44_007174</name>
</gene>
<dbReference type="Pfam" id="PF13560">
    <property type="entry name" value="HTH_31"/>
    <property type="match status" value="1"/>
</dbReference>
<dbReference type="PROSITE" id="PS50943">
    <property type="entry name" value="HTH_CROC1"/>
    <property type="match status" value="1"/>
</dbReference>
<feature type="domain" description="HTH cro/C1-type" evidence="1">
    <location>
        <begin position="16"/>
        <end position="52"/>
    </location>
</feature>
<proteinExistence type="predicted"/>
<accession>A0A7W7QUN1</accession>
<dbReference type="Gene3D" id="1.10.260.40">
    <property type="entry name" value="lambda repressor-like DNA-binding domains"/>
    <property type="match status" value="1"/>
</dbReference>
<dbReference type="InterPro" id="IPR010982">
    <property type="entry name" value="Lambda_DNA-bd_dom_sf"/>
</dbReference>
<dbReference type="RefSeq" id="WP_184723406.1">
    <property type="nucleotide sequence ID" value="NZ_JACHJP010000012.1"/>
</dbReference>
<name>A0A7W7QUN1_9ACTN</name>